<evidence type="ECO:0000313" key="4">
    <source>
        <dbReference type="Proteomes" id="UP000307000"/>
    </source>
</evidence>
<dbReference type="Proteomes" id="UP000307000">
    <property type="component" value="Chromosome"/>
</dbReference>
<proteinExistence type="predicted"/>
<feature type="transmembrane region" description="Helical" evidence="2">
    <location>
        <begin position="361"/>
        <end position="382"/>
    </location>
</feature>
<protein>
    <submittedName>
        <fullName evidence="3">Uncharacterized protein</fullName>
    </submittedName>
</protein>
<feature type="region of interest" description="Disordered" evidence="1">
    <location>
        <begin position="425"/>
        <end position="444"/>
    </location>
</feature>
<dbReference type="Gene3D" id="2.60.120.260">
    <property type="entry name" value="Galactose-binding domain-like"/>
    <property type="match status" value="1"/>
</dbReference>
<evidence type="ECO:0000313" key="3">
    <source>
        <dbReference type="EMBL" id="QCY48671.1"/>
    </source>
</evidence>
<feature type="compositionally biased region" description="Low complexity" evidence="1">
    <location>
        <begin position="246"/>
        <end position="256"/>
    </location>
</feature>
<sequence length="570" mass="59347">MLNQPLEMHVSQSIDVGSVLGGRYQVTEFVLTSAEGDLVLEGIDQVLNRSVSILVASTDNSSQLASSAREIAMDERSAAVQVLDLGVTDANQTYLVANLANSADLLDLVVERDAPYVEPFFTDTLGTEIFGETRQAVPQTYEDDDAYYEHLRYEEEPEEQGRIGNALSSGFSGLKNRFGRKNASAEGDEQSLPSAEGDDVDPKTAPQETSSPSTTPVAPIKGSEGGAKPADRAKVTRLEDDEPNVTATAALSSAELSKGKEPKSSKDKKKPAAAGATSAAAAASESPKKEPRGDKPTGSQKASGAAGAADAGGVAAAAAAASGNGSKAKTFPAAAKNVPASNADYENPEENNENSSKGARLLVGAVLIAVLVIGVVFAFNFLGRGGGDEPVAQTPPNETQEQPAEPNEESPSDTESPLPAPEIADVSRLVPGNQKLNAETDDTLSKMIDGNPASVYNTYSYTTANFGGFASNMVFILELEDESKISEVQLDGLNASGGSYQILIGDSEDLGEANSVANGSFTGPSLTVPVNEEQATGQYVFLNVTELPRRASGANASRPFGLQIGEFSAK</sequence>
<keyword evidence="4" id="KW-1185">Reference proteome</keyword>
<feature type="region of interest" description="Disordered" evidence="1">
    <location>
        <begin position="178"/>
        <end position="332"/>
    </location>
</feature>
<feature type="compositionally biased region" description="Basic and acidic residues" evidence="1">
    <location>
        <begin position="286"/>
        <end position="295"/>
    </location>
</feature>
<feature type="compositionally biased region" description="Basic and acidic residues" evidence="1">
    <location>
        <begin position="229"/>
        <end position="238"/>
    </location>
</feature>
<accession>A0A5B7WX81</accession>
<dbReference type="EMBL" id="CP034412">
    <property type="protein sequence ID" value="QCY48671.1"/>
    <property type="molecule type" value="Genomic_DNA"/>
</dbReference>
<feature type="region of interest" description="Disordered" evidence="1">
    <location>
        <begin position="388"/>
        <end position="420"/>
    </location>
</feature>
<feature type="compositionally biased region" description="Polar residues" evidence="1">
    <location>
        <begin position="206"/>
        <end position="216"/>
    </location>
</feature>
<evidence type="ECO:0000256" key="2">
    <source>
        <dbReference type="SAM" id="Phobius"/>
    </source>
</evidence>
<keyword evidence="2" id="KW-0472">Membrane</keyword>
<keyword evidence="2" id="KW-0812">Transmembrane</keyword>
<organism evidence="3 4">
    <name type="scientific">Glutamicibacter creatinolyticus</name>
    <dbReference type="NCBI Taxonomy" id="162496"/>
    <lineage>
        <taxon>Bacteria</taxon>
        <taxon>Bacillati</taxon>
        <taxon>Actinomycetota</taxon>
        <taxon>Actinomycetes</taxon>
        <taxon>Micrococcales</taxon>
        <taxon>Micrococcaceae</taxon>
        <taxon>Glutamicibacter</taxon>
    </lineage>
</organism>
<reference evidence="3 4" key="1">
    <citation type="submission" date="2018-12" db="EMBL/GenBank/DDBJ databases">
        <title>Complete Genome Sequence of Glutamicibacter creatinolyticus strain LGCM259,isolated from an abscess of a 12-year-old mare in Italy.</title>
        <authorList>
            <person name="Santos R.G."/>
            <person name="Silva A.L."/>
            <person name="Seyffert N."/>
            <person name="Castro T.L.P."/>
            <person name="Attili A.R."/>
            <person name="Rifici C."/>
            <person name="Mazzullo G."/>
            <person name="Brenig B."/>
            <person name="Venanzi F."/>
            <person name="Azevedo V."/>
        </authorList>
    </citation>
    <scope>NUCLEOTIDE SEQUENCE [LARGE SCALE GENOMIC DNA]</scope>
    <source>
        <strain evidence="3 4">LGCM 259</strain>
    </source>
</reference>
<gene>
    <name evidence="3" type="ORF">GcLGCM259_2965</name>
</gene>
<feature type="compositionally biased region" description="Low complexity" evidence="1">
    <location>
        <begin position="298"/>
        <end position="329"/>
    </location>
</feature>
<keyword evidence="2" id="KW-1133">Transmembrane helix</keyword>
<dbReference type="KEGG" id="gcr:GcLGCM259_2965"/>
<name>A0A5B7WX81_9MICC</name>
<dbReference type="AlphaFoldDB" id="A0A5B7WX81"/>
<feature type="compositionally biased region" description="Low complexity" evidence="1">
    <location>
        <begin position="272"/>
        <end position="285"/>
    </location>
</feature>
<evidence type="ECO:0000256" key="1">
    <source>
        <dbReference type="SAM" id="MobiDB-lite"/>
    </source>
</evidence>